<comment type="caution">
    <text evidence="2">The sequence shown here is derived from an EMBL/GenBank/DDBJ whole genome shotgun (WGS) entry which is preliminary data.</text>
</comment>
<evidence type="ECO:0000313" key="3">
    <source>
        <dbReference type="Proteomes" id="UP000318437"/>
    </source>
</evidence>
<feature type="compositionally biased region" description="Polar residues" evidence="1">
    <location>
        <begin position="117"/>
        <end position="134"/>
    </location>
</feature>
<feature type="region of interest" description="Disordered" evidence="1">
    <location>
        <begin position="96"/>
        <end position="150"/>
    </location>
</feature>
<dbReference type="AlphaFoldDB" id="A0A5C6CN92"/>
<dbReference type="EMBL" id="SJPS01000004">
    <property type="protein sequence ID" value="TWU25902.1"/>
    <property type="molecule type" value="Genomic_DNA"/>
</dbReference>
<accession>A0A5C6CN92</accession>
<reference evidence="2 3" key="1">
    <citation type="submission" date="2019-02" db="EMBL/GenBank/DDBJ databases">
        <title>Deep-cultivation of Planctomycetes and their phenomic and genomic characterization uncovers novel biology.</title>
        <authorList>
            <person name="Wiegand S."/>
            <person name="Jogler M."/>
            <person name="Boedeker C."/>
            <person name="Pinto D."/>
            <person name="Vollmers J."/>
            <person name="Rivas-Marin E."/>
            <person name="Kohn T."/>
            <person name="Peeters S.H."/>
            <person name="Heuer A."/>
            <person name="Rast P."/>
            <person name="Oberbeckmann S."/>
            <person name="Bunk B."/>
            <person name="Jeske O."/>
            <person name="Meyerdierks A."/>
            <person name="Storesund J.E."/>
            <person name="Kallscheuer N."/>
            <person name="Luecker S."/>
            <person name="Lage O.M."/>
            <person name="Pohl T."/>
            <person name="Merkel B.J."/>
            <person name="Hornburger P."/>
            <person name="Mueller R.-W."/>
            <person name="Bruemmer F."/>
            <person name="Labrenz M."/>
            <person name="Spormann A.M."/>
            <person name="Op Den Camp H."/>
            <person name="Overmann J."/>
            <person name="Amann R."/>
            <person name="Jetten M.S.M."/>
            <person name="Mascher T."/>
            <person name="Medema M.H."/>
            <person name="Devos D.P."/>
            <person name="Kaster A.-K."/>
            <person name="Ovreas L."/>
            <person name="Rohde M."/>
            <person name="Galperin M.Y."/>
            <person name="Jogler C."/>
        </authorList>
    </citation>
    <scope>NUCLEOTIDE SEQUENCE [LARGE SCALE GENOMIC DNA]</scope>
    <source>
        <strain evidence="2 3">Pla144</strain>
    </source>
</reference>
<organism evidence="2 3">
    <name type="scientific">Bythopirellula polymerisocia</name>
    <dbReference type="NCBI Taxonomy" id="2528003"/>
    <lineage>
        <taxon>Bacteria</taxon>
        <taxon>Pseudomonadati</taxon>
        <taxon>Planctomycetota</taxon>
        <taxon>Planctomycetia</taxon>
        <taxon>Pirellulales</taxon>
        <taxon>Lacipirellulaceae</taxon>
        <taxon>Bythopirellula</taxon>
    </lineage>
</organism>
<evidence type="ECO:0000313" key="2">
    <source>
        <dbReference type="EMBL" id="TWU25902.1"/>
    </source>
</evidence>
<evidence type="ECO:0000256" key="1">
    <source>
        <dbReference type="SAM" id="MobiDB-lite"/>
    </source>
</evidence>
<name>A0A5C6CN92_9BACT</name>
<proteinExistence type="predicted"/>
<dbReference type="Proteomes" id="UP000318437">
    <property type="component" value="Unassembled WGS sequence"/>
</dbReference>
<gene>
    <name evidence="2" type="ORF">Pla144_31160</name>
</gene>
<protein>
    <submittedName>
        <fullName evidence="2">Uncharacterized protein</fullName>
    </submittedName>
</protein>
<sequence>MSAIFPMVATRRKRTGTFRQVQKLESSLTHNLAVRCGEFRTESVLSIPRFHLLTTTLGASALFFYHTLVRWIRVNVPNPTNTEQRICLCAERDDSLDTARPSSLGSQPPGDRPVSWLDSNRPTQQNRSIQSMSRTGVECPFLSGSPSSIT</sequence>
<keyword evidence="3" id="KW-1185">Reference proteome</keyword>